<dbReference type="HOGENOM" id="CLU_3009464_0_0_11"/>
<reference evidence="1 2" key="1">
    <citation type="submission" date="2010-04" db="EMBL/GenBank/DDBJ databases">
        <authorList>
            <person name="Muzny D."/>
            <person name="Qin X."/>
            <person name="Deng J."/>
            <person name="Jiang H."/>
            <person name="Liu Y."/>
            <person name="Qu J."/>
            <person name="Song X.-Z."/>
            <person name="Zhang L."/>
            <person name="Thornton R."/>
            <person name="Coyle M."/>
            <person name="Francisco L."/>
            <person name="Jackson L."/>
            <person name="Javaid M."/>
            <person name="Korchina V."/>
            <person name="Kovar C."/>
            <person name="Mata R."/>
            <person name="Mathew T."/>
            <person name="Ngo R."/>
            <person name="Nguyen L."/>
            <person name="Nguyen N."/>
            <person name="Okwuonu G."/>
            <person name="Ongeri F."/>
            <person name="Pham C."/>
            <person name="Simmons D."/>
            <person name="Wilczek-Boney K."/>
            <person name="Hale W."/>
            <person name="Jakkamsetti A."/>
            <person name="Pham P."/>
            <person name="Ruth R."/>
            <person name="San Lucas F."/>
            <person name="Warren J."/>
            <person name="Zhang J."/>
            <person name="Zhao Z."/>
            <person name="Zhou C."/>
            <person name="Zhu D."/>
            <person name="Lee S."/>
            <person name="Bess C."/>
            <person name="Blankenburg K."/>
            <person name="Forbes L."/>
            <person name="Fu Q."/>
            <person name="Gubbala S."/>
            <person name="Hirani K."/>
            <person name="Jayaseelan J.C."/>
            <person name="Lara F."/>
            <person name="Munidasa M."/>
            <person name="Palculict T."/>
            <person name="Patil S."/>
            <person name="Pu L.-L."/>
            <person name="Saada N."/>
            <person name="Tang L."/>
            <person name="Weissenberger G."/>
            <person name="Zhu Y."/>
            <person name="Hemphill L."/>
            <person name="Shang Y."/>
            <person name="Youmans B."/>
            <person name="Ayvaz T."/>
            <person name="Ross M."/>
            <person name="Santibanez J."/>
            <person name="Aqrawi P."/>
            <person name="Gross S."/>
            <person name="Joshi V."/>
            <person name="Fowler G."/>
            <person name="Nazareth L."/>
            <person name="Reid J."/>
            <person name="Worley K."/>
            <person name="Petrosino J."/>
            <person name="Highlander S."/>
            <person name="Gibbs R."/>
        </authorList>
    </citation>
    <scope>NUCLEOTIDE SEQUENCE [LARGE SCALE GENOMIC DNA]</scope>
    <source>
        <strain evidence="1 2">ATCC BAA-614</strain>
    </source>
</reference>
<comment type="caution">
    <text evidence="1">The sequence shown here is derived from an EMBL/GenBank/DDBJ whole genome shotgun (WGS) entry which is preliminary data.</text>
</comment>
<sequence>MDRFDVIERTVECGQERPARQRAVAVPAYRPTRVVYAGRHEDFTRPAPSVVREMAA</sequence>
<protein>
    <submittedName>
        <fullName evidence="1">Uncharacterized protein</fullName>
    </submittedName>
</protein>
<name>D5P6R8_9MYCO</name>
<keyword evidence="2" id="KW-1185">Reference proteome</keyword>
<accession>D5P6R8</accession>
<dbReference type="Proteomes" id="UP000003653">
    <property type="component" value="Unassembled WGS sequence"/>
</dbReference>
<organism evidence="1 2">
    <name type="scientific">Mycobacterium parascrofulaceum ATCC BAA-614</name>
    <dbReference type="NCBI Taxonomy" id="525368"/>
    <lineage>
        <taxon>Bacteria</taxon>
        <taxon>Bacillati</taxon>
        <taxon>Actinomycetota</taxon>
        <taxon>Actinomycetes</taxon>
        <taxon>Mycobacteriales</taxon>
        <taxon>Mycobacteriaceae</taxon>
        <taxon>Mycobacterium</taxon>
        <taxon>Mycobacterium simiae complex</taxon>
    </lineage>
</organism>
<evidence type="ECO:0000313" key="2">
    <source>
        <dbReference type="Proteomes" id="UP000003653"/>
    </source>
</evidence>
<proteinExistence type="predicted"/>
<evidence type="ECO:0000313" key="1">
    <source>
        <dbReference type="EMBL" id="EFG78229.1"/>
    </source>
</evidence>
<dbReference type="AlphaFoldDB" id="D5P6R8"/>
<dbReference type="EMBL" id="ADNV01000175">
    <property type="protein sequence ID" value="EFG78229.1"/>
    <property type="molecule type" value="Genomic_DNA"/>
</dbReference>
<gene>
    <name evidence="1" type="ORF">HMPREF0591_1862</name>
</gene>